<name>A0A2T4TYI0_9BACT</name>
<keyword evidence="2" id="KW-1185">Reference proteome</keyword>
<dbReference type="RefSeq" id="WP_107561922.1">
    <property type="nucleotide sequence ID" value="NZ_NVQC01000017.1"/>
</dbReference>
<dbReference type="InterPro" id="IPR018673">
    <property type="entry name" value="DUF2141"/>
</dbReference>
<dbReference type="Pfam" id="PF09912">
    <property type="entry name" value="DUF2141"/>
    <property type="match status" value="1"/>
</dbReference>
<reference evidence="1 2" key="1">
    <citation type="submission" date="2017-09" db="EMBL/GenBank/DDBJ databases">
        <title>Bloom of a denitrifying methanotroph, Candidatus Methylomirabilis limnetica, in a deep stratified lake.</title>
        <authorList>
            <person name="Graf J.S."/>
            <person name="Marchant H.K."/>
            <person name="Tienken D."/>
            <person name="Hach P.F."/>
            <person name="Brand A."/>
            <person name="Schubert C.J."/>
            <person name="Kuypers M.M."/>
            <person name="Milucka J."/>
        </authorList>
    </citation>
    <scope>NUCLEOTIDE SEQUENCE [LARGE SCALE GENOMIC DNA]</scope>
    <source>
        <strain evidence="1 2">Zug</strain>
    </source>
</reference>
<dbReference type="EMBL" id="NVQC01000017">
    <property type="protein sequence ID" value="PTL36175.1"/>
    <property type="molecule type" value="Genomic_DNA"/>
</dbReference>
<organism evidence="1 2">
    <name type="scientific">Candidatus Methylomirabilis limnetica</name>
    <dbReference type="NCBI Taxonomy" id="2033718"/>
    <lineage>
        <taxon>Bacteria</taxon>
        <taxon>Candidatus Methylomirabilota</taxon>
        <taxon>Candidatus Methylomirabilia</taxon>
        <taxon>Candidatus Methylomirabilales</taxon>
        <taxon>Candidatus Methylomirabilaceae</taxon>
        <taxon>Candidatus Methylomirabilis</taxon>
    </lineage>
</organism>
<evidence type="ECO:0008006" key="3">
    <source>
        <dbReference type="Google" id="ProtNLM"/>
    </source>
</evidence>
<protein>
    <recommendedName>
        <fullName evidence="3">DUF2141 domain-containing protein</fullName>
    </recommendedName>
</protein>
<dbReference type="Proteomes" id="UP000241436">
    <property type="component" value="Unassembled WGS sequence"/>
</dbReference>
<evidence type="ECO:0000313" key="1">
    <source>
        <dbReference type="EMBL" id="PTL36175.1"/>
    </source>
</evidence>
<dbReference type="AlphaFoldDB" id="A0A2T4TYI0"/>
<evidence type="ECO:0000313" key="2">
    <source>
        <dbReference type="Proteomes" id="UP000241436"/>
    </source>
</evidence>
<gene>
    <name evidence="1" type="ORF">CLG94_05815</name>
</gene>
<sequence length="165" mass="17923">MHRVLSVVSGLGLTCLLLLSWGVSGRIEAIEPACDRTSTTIDVRVRGVRSDRGNIMFVLYGDNPSDFLVKGKKILKQRIPAKRGIVTFCVIAPKVGVYAAAVYHDENGNGKFDRNRIGLPSEGGGFSNNPGLFLITPSHKQVAFHVSNSQTRVEIQLNYPAASGR</sequence>
<comment type="caution">
    <text evidence="1">The sequence shown here is derived from an EMBL/GenBank/DDBJ whole genome shotgun (WGS) entry which is preliminary data.</text>
</comment>
<proteinExistence type="predicted"/>
<accession>A0A2T4TYI0</accession>
<dbReference type="OrthoDB" id="9788332at2"/>
<reference evidence="2" key="2">
    <citation type="journal article" date="2018" name="Environ. Microbiol.">
        <title>Bloom of a denitrifying methanotroph, 'Candidatus Methylomirabilis limnetica', in a deep stratified lake.</title>
        <authorList>
            <person name="Graf J.S."/>
            <person name="Mayr M.J."/>
            <person name="Marchant H.K."/>
            <person name="Tienken D."/>
            <person name="Hach P.F."/>
            <person name="Brand A."/>
            <person name="Schubert C.J."/>
            <person name="Kuypers M.M."/>
            <person name="Milucka J."/>
        </authorList>
    </citation>
    <scope>NUCLEOTIDE SEQUENCE [LARGE SCALE GENOMIC DNA]</scope>
    <source>
        <strain evidence="2">Zug</strain>
    </source>
</reference>